<dbReference type="PROSITE" id="PS51900">
    <property type="entry name" value="CB"/>
    <property type="match status" value="1"/>
</dbReference>
<accession>A0ABX6FJB4</accession>
<evidence type="ECO:0000313" key="7">
    <source>
        <dbReference type="EMBL" id="QGS07363.1"/>
    </source>
</evidence>
<evidence type="ECO:0000256" key="4">
    <source>
        <dbReference type="PROSITE-ProRule" id="PRU01248"/>
    </source>
</evidence>
<dbReference type="Pfam" id="PF00589">
    <property type="entry name" value="Phage_integrase"/>
    <property type="match status" value="1"/>
</dbReference>
<dbReference type="InterPro" id="IPR002104">
    <property type="entry name" value="Integrase_catalytic"/>
</dbReference>
<evidence type="ECO:0000256" key="3">
    <source>
        <dbReference type="ARBA" id="ARBA00023172"/>
    </source>
</evidence>
<evidence type="ECO:0000313" key="8">
    <source>
        <dbReference type="Proteomes" id="UP000427636"/>
    </source>
</evidence>
<proteinExistence type="inferred from homology"/>
<dbReference type="Gene3D" id="1.10.443.10">
    <property type="entry name" value="Intergrase catalytic core"/>
    <property type="match status" value="1"/>
</dbReference>
<dbReference type="InterPro" id="IPR011010">
    <property type="entry name" value="DNA_brk_join_enz"/>
</dbReference>
<sequence>MAQTKTKYTGVYKDEKGNFFYQTELGIDKITGKRIRKKGRKDKNGKLFSSAVEAYKELTRIKNEYHEAQGYSNYRMSYKQYMDSIYIPYYQSTVDKSTFSIKKKLLEDIRDRFSDTLLRSISLEQVQNYRIWLLTSEESGGPGYSQSYASLIFGAFRKSLDFALTMGYVEQNISKRVKAIPKGKATVPYWTKSEFEAVISKIYIGNTYEHLNFIMLWIYFMTGIRVNEGCALKWNDVDFKNKKLRIHNMLIIQSKENWTINPYTKTKNGKRTISLDSDTISILKKWKKTQKTIGLGNEDDFIFSYDGLPMIKSTISRIIARYSKLAGVKKIQAKGLRHSHASYLINEFNISILILCKRLGHSSPEITLKHYSHLWTGADEHIALEMEGNIMYNRPNKSLINFNGNQVLKSI</sequence>
<feature type="domain" description="Core-binding (CB)" evidence="6">
    <location>
        <begin position="81"/>
        <end position="164"/>
    </location>
</feature>
<dbReference type="PROSITE" id="PS51898">
    <property type="entry name" value="TYR_RECOMBINASE"/>
    <property type="match status" value="1"/>
</dbReference>
<name>A0ABX6FJB4_9BACL</name>
<dbReference type="InterPro" id="IPR013762">
    <property type="entry name" value="Integrase-like_cat_sf"/>
</dbReference>
<evidence type="ECO:0000259" key="5">
    <source>
        <dbReference type="PROSITE" id="PS51898"/>
    </source>
</evidence>
<evidence type="ECO:0000256" key="1">
    <source>
        <dbReference type="ARBA" id="ARBA00008857"/>
    </source>
</evidence>
<dbReference type="Proteomes" id="UP000427636">
    <property type="component" value="Chromosome"/>
</dbReference>
<evidence type="ECO:0000259" key="6">
    <source>
        <dbReference type="PROSITE" id="PS51900"/>
    </source>
</evidence>
<reference evidence="7 8" key="1">
    <citation type="submission" date="2019-11" db="EMBL/GenBank/DDBJ databases">
        <title>FDA dAtabase for Regulatory Grade micrObial Sequences (FDA-ARGOS): Supporting development and validation of Infectious Disease Dx tests.</title>
        <authorList>
            <person name="Turner S."/>
            <person name="Byrd R."/>
            <person name="Tallon L."/>
            <person name="Sadzewicz L."/>
            <person name="Vavikolanu K."/>
            <person name="Mehta A."/>
            <person name="Aluvathingal J."/>
            <person name="Nadendla S."/>
            <person name="Myers T."/>
            <person name="Yan Y."/>
            <person name="Sichtig H."/>
        </authorList>
    </citation>
    <scope>NUCLEOTIDE SEQUENCE [LARGE SCALE GENOMIC DNA]</scope>
    <source>
        <strain evidence="7 8">FDAARGOS_742</strain>
    </source>
</reference>
<dbReference type="InterPro" id="IPR044068">
    <property type="entry name" value="CB"/>
</dbReference>
<protein>
    <submittedName>
        <fullName evidence="7">Tyrosine-type recombinase/integrase</fullName>
    </submittedName>
</protein>
<dbReference type="CDD" id="cd01189">
    <property type="entry name" value="INT_ICEBs1_C_like"/>
    <property type="match status" value="1"/>
</dbReference>
<keyword evidence="8" id="KW-1185">Reference proteome</keyword>
<dbReference type="EMBL" id="CP046313">
    <property type="protein sequence ID" value="QGS07363.1"/>
    <property type="molecule type" value="Genomic_DNA"/>
</dbReference>
<dbReference type="SUPFAM" id="SSF56349">
    <property type="entry name" value="DNA breaking-rejoining enzymes"/>
    <property type="match status" value="1"/>
</dbReference>
<dbReference type="PANTHER" id="PTHR30349">
    <property type="entry name" value="PHAGE INTEGRASE-RELATED"/>
    <property type="match status" value="1"/>
</dbReference>
<comment type="similarity">
    <text evidence="1">Belongs to the 'phage' integrase family.</text>
</comment>
<keyword evidence="2 4" id="KW-0238">DNA-binding</keyword>
<dbReference type="RefSeq" id="WP_006364020.1">
    <property type="nucleotide sequence ID" value="NZ_CP046313.1"/>
</dbReference>
<evidence type="ECO:0000256" key="2">
    <source>
        <dbReference type="ARBA" id="ARBA00023125"/>
    </source>
</evidence>
<dbReference type="PANTHER" id="PTHR30349:SF64">
    <property type="entry name" value="PROPHAGE INTEGRASE INTD-RELATED"/>
    <property type="match status" value="1"/>
</dbReference>
<keyword evidence="3" id="KW-0233">DNA recombination</keyword>
<organism evidence="7 8">
    <name type="scientific">Gemella sanguinis</name>
    <dbReference type="NCBI Taxonomy" id="84135"/>
    <lineage>
        <taxon>Bacteria</taxon>
        <taxon>Bacillati</taxon>
        <taxon>Bacillota</taxon>
        <taxon>Bacilli</taxon>
        <taxon>Bacillales</taxon>
        <taxon>Gemellaceae</taxon>
        <taxon>Gemella</taxon>
    </lineage>
</organism>
<dbReference type="InterPro" id="IPR010998">
    <property type="entry name" value="Integrase_recombinase_N"/>
</dbReference>
<feature type="domain" description="Tyr recombinase" evidence="5">
    <location>
        <begin position="185"/>
        <end position="387"/>
    </location>
</feature>
<dbReference type="InterPro" id="IPR050090">
    <property type="entry name" value="Tyrosine_recombinase_XerCD"/>
</dbReference>
<dbReference type="Gene3D" id="1.10.150.130">
    <property type="match status" value="1"/>
</dbReference>
<gene>
    <name evidence="7" type="ORF">FOC50_03220</name>
</gene>
<dbReference type="GeneID" id="84802266"/>